<dbReference type="GO" id="GO:0032153">
    <property type="term" value="C:cell division site"/>
    <property type="evidence" value="ECO:0007669"/>
    <property type="project" value="TreeGrafter"/>
</dbReference>
<feature type="transmembrane region" description="Helical" evidence="16">
    <location>
        <begin position="146"/>
        <end position="162"/>
    </location>
</feature>
<comment type="subcellular location">
    <subcellularLocation>
        <location evidence="1">Membrane</location>
        <topology evidence="1">Multi-pass membrane protein</topology>
    </subcellularLocation>
</comment>
<keyword evidence="8 16" id="KW-0472">Membrane</keyword>
<evidence type="ECO:0000313" key="17">
    <source>
        <dbReference type="EMBL" id="GAP42486.1"/>
    </source>
</evidence>
<feature type="transmembrane region" description="Helical" evidence="16">
    <location>
        <begin position="168"/>
        <end position="183"/>
    </location>
</feature>
<feature type="transmembrane region" description="Helical" evidence="16">
    <location>
        <begin position="73"/>
        <end position="95"/>
    </location>
</feature>
<feature type="transmembrane region" description="Helical" evidence="16">
    <location>
        <begin position="115"/>
        <end position="134"/>
    </location>
</feature>
<dbReference type="STRING" id="1678841.TBC1_11616"/>
<dbReference type="GO" id="GO:0008360">
    <property type="term" value="P:regulation of cell shape"/>
    <property type="evidence" value="ECO:0007669"/>
    <property type="project" value="UniProtKB-KW"/>
</dbReference>
<dbReference type="GO" id="GO:0015648">
    <property type="term" value="F:lipid-linked peptidoglycan transporter activity"/>
    <property type="evidence" value="ECO:0007669"/>
    <property type="project" value="TreeGrafter"/>
</dbReference>
<evidence type="ECO:0000256" key="9">
    <source>
        <dbReference type="ARBA" id="ARBA00032370"/>
    </source>
</evidence>
<reference evidence="17" key="1">
    <citation type="journal article" date="2015" name="Genome Announc.">
        <title>Draft Genome Sequence of Bacteroidales Strain TBC1, a Novel Isolate from a Methanogenic Wastewater Treatment System.</title>
        <authorList>
            <person name="Tourlousse D.M."/>
            <person name="Matsuura N."/>
            <person name="Sun L."/>
            <person name="Toyonaga M."/>
            <person name="Kuroda K."/>
            <person name="Ohashi A."/>
            <person name="Cruz R."/>
            <person name="Yamaguchi T."/>
            <person name="Sekiguchi Y."/>
        </authorList>
    </citation>
    <scope>NUCLEOTIDE SEQUENCE [LARGE SCALE GENOMIC DNA]</scope>
    <source>
        <strain evidence="17">TBC1</strain>
    </source>
</reference>
<feature type="transmembrane region" description="Helical" evidence="16">
    <location>
        <begin position="310"/>
        <end position="335"/>
    </location>
</feature>
<evidence type="ECO:0000256" key="1">
    <source>
        <dbReference type="ARBA" id="ARBA00004141"/>
    </source>
</evidence>
<evidence type="ECO:0000256" key="10">
    <source>
        <dbReference type="ARBA" id="ARBA00033270"/>
    </source>
</evidence>
<feature type="transmembrane region" description="Helical" evidence="16">
    <location>
        <begin position="272"/>
        <end position="298"/>
    </location>
</feature>
<keyword evidence="7 16" id="KW-1133">Transmembrane helix</keyword>
<dbReference type="GO" id="GO:0008955">
    <property type="term" value="F:peptidoglycan glycosyltransferase activity"/>
    <property type="evidence" value="ECO:0007669"/>
    <property type="project" value="UniProtKB-EC"/>
</dbReference>
<dbReference type="RefSeq" id="WP_062038346.1">
    <property type="nucleotide sequence ID" value="NZ_DF968182.1"/>
</dbReference>
<evidence type="ECO:0000313" key="18">
    <source>
        <dbReference type="Proteomes" id="UP000053091"/>
    </source>
</evidence>
<feature type="transmembrane region" description="Helical" evidence="16">
    <location>
        <begin position="347"/>
        <end position="368"/>
    </location>
</feature>
<evidence type="ECO:0000256" key="13">
    <source>
        <dbReference type="ARBA" id="ARBA00041418"/>
    </source>
</evidence>
<dbReference type="GO" id="GO:0051301">
    <property type="term" value="P:cell division"/>
    <property type="evidence" value="ECO:0007669"/>
    <property type="project" value="UniProtKB-KW"/>
</dbReference>
<dbReference type="OrthoDB" id="9812661at2"/>
<keyword evidence="17" id="KW-0131">Cell cycle</keyword>
<evidence type="ECO:0000256" key="14">
    <source>
        <dbReference type="ARBA" id="ARBA00044770"/>
    </source>
</evidence>
<dbReference type="Proteomes" id="UP000053091">
    <property type="component" value="Unassembled WGS sequence"/>
</dbReference>
<comment type="catalytic activity">
    <reaction evidence="15">
        <text>[GlcNAc-(1-&gt;4)-Mur2Ac(oyl-L-Ala-gamma-D-Glu-L-Lys-D-Ala-D-Ala)](n)-di-trans,octa-cis-undecaprenyl diphosphate + beta-D-GlcNAc-(1-&gt;4)-Mur2Ac(oyl-L-Ala-gamma-D-Glu-L-Lys-D-Ala-D-Ala)-di-trans,octa-cis-undecaprenyl diphosphate = [GlcNAc-(1-&gt;4)-Mur2Ac(oyl-L-Ala-gamma-D-Glu-L-Lys-D-Ala-D-Ala)](n+1)-di-trans,octa-cis-undecaprenyl diphosphate + di-trans,octa-cis-undecaprenyl diphosphate + H(+)</text>
        <dbReference type="Rhea" id="RHEA:23708"/>
        <dbReference type="Rhea" id="RHEA-COMP:9602"/>
        <dbReference type="Rhea" id="RHEA-COMP:9603"/>
        <dbReference type="ChEBI" id="CHEBI:15378"/>
        <dbReference type="ChEBI" id="CHEBI:58405"/>
        <dbReference type="ChEBI" id="CHEBI:60033"/>
        <dbReference type="ChEBI" id="CHEBI:78435"/>
        <dbReference type="EC" id="2.4.99.28"/>
    </reaction>
</comment>
<evidence type="ECO:0000256" key="11">
    <source>
        <dbReference type="ARBA" id="ARBA00038053"/>
    </source>
</evidence>
<evidence type="ECO:0000256" key="7">
    <source>
        <dbReference type="ARBA" id="ARBA00022989"/>
    </source>
</evidence>
<evidence type="ECO:0000256" key="6">
    <source>
        <dbReference type="ARBA" id="ARBA00022984"/>
    </source>
</evidence>
<gene>
    <name evidence="17" type="ORF">TBC1_11616</name>
</gene>
<evidence type="ECO:0000256" key="16">
    <source>
        <dbReference type="SAM" id="Phobius"/>
    </source>
</evidence>
<keyword evidence="5" id="KW-0133">Cell shape</keyword>
<dbReference type="PANTHER" id="PTHR30474:SF2">
    <property type="entry name" value="PEPTIDOGLYCAN GLYCOSYLTRANSFERASE FTSW-RELATED"/>
    <property type="match status" value="1"/>
</dbReference>
<evidence type="ECO:0000256" key="5">
    <source>
        <dbReference type="ARBA" id="ARBA00022960"/>
    </source>
</evidence>
<keyword evidence="3" id="KW-0808">Transferase</keyword>
<feature type="transmembrane region" description="Helical" evidence="16">
    <location>
        <begin position="190"/>
        <end position="211"/>
    </location>
</feature>
<evidence type="ECO:0000256" key="8">
    <source>
        <dbReference type="ARBA" id="ARBA00023136"/>
    </source>
</evidence>
<comment type="similarity">
    <text evidence="11">Belongs to the SEDS family. FtsW subfamily.</text>
</comment>
<dbReference type="EC" id="2.4.99.28" evidence="14"/>
<feature type="transmembrane region" description="Helical" evidence="16">
    <location>
        <begin position="47"/>
        <end position="66"/>
    </location>
</feature>
<proteinExistence type="inferred from homology"/>
<evidence type="ECO:0000256" key="3">
    <source>
        <dbReference type="ARBA" id="ARBA00022679"/>
    </source>
</evidence>
<keyword evidence="2" id="KW-0328">Glycosyltransferase</keyword>
<sequence length="390" mass="43598">MKTILNNIKGDKVIWAVVFLLSIFSVLAVYSSTGTLAFRYQSGNTEYYLIKHLGILLLGFVLMYLAHQVKYKYYARISQLAIYISVPLLAYTLMFGTNVNEASRWYTLPLINLTFQPSDFAKLALIIFVARLLAKKQENIEDFKKGFIAILLPVLLITLLILPANLSTAAMIFITCLVLMFIGRVRLRYILALVGIGLVSMTLLIVIVINVPQLGKRVGTWQNRIENFRSGDSDGNYQVEQAKIAIANGRLTGRMPGNSTQKNFLPHPYSDFIFAIIIEEYGLIGGILVVLLYLVLLFRAIKIVIRSPRNFAAFLTFGVAFSLVFQAMINMMVAVNLIPVTGQTLPLISMGGTSIWFTSISIGIILSVSREIEEEQKEVKQQNQAEHAVA</sequence>
<dbReference type="AlphaFoldDB" id="A0A0S7BZN4"/>
<protein>
    <recommendedName>
        <fullName evidence="12">Probable peptidoglycan glycosyltransferase FtsW</fullName>
        <ecNumber evidence="14">2.4.99.28</ecNumber>
    </recommendedName>
    <alternativeName>
        <fullName evidence="13">Cell division protein FtsW</fullName>
    </alternativeName>
    <alternativeName>
        <fullName evidence="10">Cell wall polymerase</fullName>
    </alternativeName>
    <alternativeName>
        <fullName evidence="9">Peptidoglycan polymerase</fullName>
    </alternativeName>
</protein>
<keyword evidence="17" id="KW-0132">Cell division</keyword>
<dbReference type="Pfam" id="PF01098">
    <property type="entry name" value="FTSW_RODA_SPOVE"/>
    <property type="match status" value="1"/>
</dbReference>
<dbReference type="EMBL" id="DF968182">
    <property type="protein sequence ID" value="GAP42486.1"/>
    <property type="molecule type" value="Genomic_DNA"/>
</dbReference>
<evidence type="ECO:0000256" key="4">
    <source>
        <dbReference type="ARBA" id="ARBA00022692"/>
    </source>
</evidence>
<dbReference type="PATRIC" id="fig|1678841.3.peg.700"/>
<dbReference type="GO" id="GO:0005886">
    <property type="term" value="C:plasma membrane"/>
    <property type="evidence" value="ECO:0007669"/>
    <property type="project" value="TreeGrafter"/>
</dbReference>
<keyword evidence="4 16" id="KW-0812">Transmembrane</keyword>
<dbReference type="PANTHER" id="PTHR30474">
    <property type="entry name" value="CELL CYCLE PROTEIN"/>
    <property type="match status" value="1"/>
</dbReference>
<keyword evidence="18" id="KW-1185">Reference proteome</keyword>
<evidence type="ECO:0000256" key="15">
    <source>
        <dbReference type="ARBA" id="ARBA00049902"/>
    </source>
</evidence>
<evidence type="ECO:0000256" key="2">
    <source>
        <dbReference type="ARBA" id="ARBA00022676"/>
    </source>
</evidence>
<evidence type="ECO:0000256" key="12">
    <source>
        <dbReference type="ARBA" id="ARBA00041185"/>
    </source>
</evidence>
<organism evidence="17">
    <name type="scientific">Lentimicrobium saccharophilum</name>
    <dbReference type="NCBI Taxonomy" id="1678841"/>
    <lineage>
        <taxon>Bacteria</taxon>
        <taxon>Pseudomonadati</taxon>
        <taxon>Bacteroidota</taxon>
        <taxon>Bacteroidia</taxon>
        <taxon>Bacteroidales</taxon>
        <taxon>Lentimicrobiaceae</taxon>
        <taxon>Lentimicrobium</taxon>
    </lineage>
</organism>
<name>A0A0S7BZN4_9BACT</name>
<feature type="transmembrane region" description="Helical" evidence="16">
    <location>
        <begin position="12"/>
        <end position="32"/>
    </location>
</feature>
<keyword evidence="6" id="KW-0573">Peptidoglycan synthesis</keyword>
<dbReference type="InterPro" id="IPR001182">
    <property type="entry name" value="FtsW/RodA"/>
</dbReference>
<dbReference type="GO" id="GO:0009252">
    <property type="term" value="P:peptidoglycan biosynthetic process"/>
    <property type="evidence" value="ECO:0007669"/>
    <property type="project" value="UniProtKB-KW"/>
</dbReference>
<accession>A0A0S7BZN4</accession>